<sequence>MTLLSVFLAVVLATNAVYSASDWPGPRQVSTDVDGNQYIEAAAAEGGDNIRCYVAEFSEMTPRVVYNCKWMPTLCQNAVAYLGAGTNGPVEFHYDRNGDRHDERRHHACPDGWANVHCLNLVGLPNWYTSNDNGARDYPVMQKCAKEPKRYYYEKLNEFDKDGKPKVAPAGVIASCDEFPAASWIEGGSGAKKISGVKAWMTEQNWQGNMFRNLPASLSASFTCPQQHYRQGGNDADRMYPIFKFNFQMVHQPSNADIIWITANGVKCYCTGIRPTSCSASLRPGERTR</sequence>
<evidence type="ECO:0000313" key="3">
    <source>
        <dbReference type="Proteomes" id="UP000007322"/>
    </source>
</evidence>
<dbReference type="AlphaFoldDB" id="G2Q9Y5"/>
<name>G2Q9Y5_THET4</name>
<evidence type="ECO:0000256" key="1">
    <source>
        <dbReference type="SAM" id="SignalP"/>
    </source>
</evidence>
<proteinExistence type="predicted"/>
<organism evidence="2 3">
    <name type="scientific">Thermothelomyces thermophilus (strain ATCC 42464 / BCRC 31852 / DSM 1799)</name>
    <name type="common">Sporotrichum thermophile</name>
    <dbReference type="NCBI Taxonomy" id="573729"/>
    <lineage>
        <taxon>Eukaryota</taxon>
        <taxon>Fungi</taxon>
        <taxon>Dikarya</taxon>
        <taxon>Ascomycota</taxon>
        <taxon>Pezizomycotina</taxon>
        <taxon>Sordariomycetes</taxon>
        <taxon>Sordariomycetidae</taxon>
        <taxon>Sordariales</taxon>
        <taxon>Chaetomiaceae</taxon>
        <taxon>Thermothelomyces</taxon>
    </lineage>
</organism>
<dbReference type="OrthoDB" id="5244288at2759"/>
<accession>G2Q9Y5</accession>
<dbReference type="Proteomes" id="UP000007322">
    <property type="component" value="Chromosome 2"/>
</dbReference>
<dbReference type="InParanoid" id="G2Q9Y5"/>
<dbReference type="GeneID" id="11510639"/>
<protein>
    <submittedName>
        <fullName evidence="2">Uncharacterized protein</fullName>
    </submittedName>
</protein>
<dbReference type="eggNOG" id="ENOG502T6EQ">
    <property type="taxonomic scope" value="Eukaryota"/>
</dbReference>
<reference evidence="2 3" key="1">
    <citation type="journal article" date="2011" name="Nat. Biotechnol.">
        <title>Comparative genomic analysis of the thermophilic biomass-degrading fungi Myceliophthora thermophila and Thielavia terrestris.</title>
        <authorList>
            <person name="Berka R.M."/>
            <person name="Grigoriev I.V."/>
            <person name="Otillar R."/>
            <person name="Salamov A."/>
            <person name="Grimwood J."/>
            <person name="Reid I."/>
            <person name="Ishmael N."/>
            <person name="John T."/>
            <person name="Darmond C."/>
            <person name="Moisan M.-C."/>
            <person name="Henrissat B."/>
            <person name="Coutinho P.M."/>
            <person name="Lombard V."/>
            <person name="Natvig D.O."/>
            <person name="Lindquist E."/>
            <person name="Schmutz J."/>
            <person name="Lucas S."/>
            <person name="Harris P."/>
            <person name="Powlowski J."/>
            <person name="Bellemare A."/>
            <person name="Taylor D."/>
            <person name="Butler G."/>
            <person name="de Vries R.P."/>
            <person name="Allijn I.E."/>
            <person name="van den Brink J."/>
            <person name="Ushinsky S."/>
            <person name="Storms R."/>
            <person name="Powell A.J."/>
            <person name="Paulsen I.T."/>
            <person name="Elbourne L.D.H."/>
            <person name="Baker S.E."/>
            <person name="Magnuson J."/>
            <person name="LaBoissiere S."/>
            <person name="Clutterbuck A.J."/>
            <person name="Martinez D."/>
            <person name="Wogulis M."/>
            <person name="de Leon A.L."/>
            <person name="Rey M.W."/>
            <person name="Tsang A."/>
        </authorList>
    </citation>
    <scope>NUCLEOTIDE SEQUENCE [LARGE SCALE GENOMIC DNA]</scope>
    <source>
        <strain evidence="3">ATCC 42464 / BCRC 31852 / DSM 1799</strain>
    </source>
</reference>
<dbReference type="RefSeq" id="XP_003661834.1">
    <property type="nucleotide sequence ID" value="XM_003661786.1"/>
</dbReference>
<dbReference type="EMBL" id="CP003003">
    <property type="protein sequence ID" value="AEO56589.1"/>
    <property type="molecule type" value="Genomic_DNA"/>
</dbReference>
<evidence type="ECO:0000313" key="2">
    <source>
        <dbReference type="EMBL" id="AEO56589.1"/>
    </source>
</evidence>
<dbReference type="STRING" id="573729.G2Q9Y5"/>
<feature type="chain" id="PRO_5003436114" evidence="1">
    <location>
        <begin position="20"/>
        <end position="289"/>
    </location>
</feature>
<keyword evidence="3" id="KW-1185">Reference proteome</keyword>
<dbReference type="OMA" id="WFARMAW"/>
<dbReference type="VEuPathDB" id="FungiDB:MYCTH_2125573"/>
<keyword evidence="1" id="KW-0732">Signal</keyword>
<feature type="signal peptide" evidence="1">
    <location>
        <begin position="1"/>
        <end position="19"/>
    </location>
</feature>
<gene>
    <name evidence="2" type="ORF">MYCTH_2125573</name>
</gene>
<dbReference type="KEGG" id="mtm:MYCTH_2125573"/>
<dbReference type="HOGENOM" id="CLU_883397_0_0_1"/>